<accession>A0AAW8DBZ9</accession>
<gene>
    <name evidence="1" type="ORF">J2S90_000077</name>
    <name evidence="2" type="ORF">J2S93_001626</name>
</gene>
<evidence type="ECO:0000313" key="2">
    <source>
        <dbReference type="EMBL" id="MDQ0180210.1"/>
    </source>
</evidence>
<keyword evidence="3" id="KW-1185">Reference proteome</keyword>
<evidence type="ECO:0000313" key="4">
    <source>
        <dbReference type="Proteomes" id="UP001242995"/>
    </source>
</evidence>
<dbReference type="Proteomes" id="UP001230951">
    <property type="component" value="Unassembled WGS sequence"/>
</dbReference>
<evidence type="ECO:0000313" key="1">
    <source>
        <dbReference type="EMBL" id="MDP9903137.1"/>
    </source>
</evidence>
<dbReference type="Proteomes" id="UP001242995">
    <property type="component" value="Unassembled WGS sequence"/>
</dbReference>
<comment type="caution">
    <text evidence="1">The sequence shown here is derived from an EMBL/GenBank/DDBJ whole genome shotgun (WGS) entry which is preliminary data.</text>
</comment>
<organism evidence="1 4">
    <name type="scientific">Arthrobacter bambusae</name>
    <dbReference type="NCBI Taxonomy" id="1338426"/>
    <lineage>
        <taxon>Bacteria</taxon>
        <taxon>Bacillati</taxon>
        <taxon>Actinomycetota</taxon>
        <taxon>Actinomycetes</taxon>
        <taxon>Micrococcales</taxon>
        <taxon>Micrococcaceae</taxon>
        <taxon>Arthrobacter</taxon>
    </lineage>
</organism>
<sequence length="58" mass="6598">MNGNPAVAKAYNDGDYTDARGVRWERGINDGWFNRSRGVVCVAYHEQMVALIEKENPR</sequence>
<reference evidence="1 3" key="1">
    <citation type="submission" date="2023-07" db="EMBL/GenBank/DDBJ databases">
        <title>Sorghum-associated microbial communities from plants grown in Nebraska, USA.</title>
        <authorList>
            <person name="Schachtman D."/>
        </authorList>
    </citation>
    <scope>NUCLEOTIDE SEQUENCE</scope>
    <source>
        <strain evidence="1">DS1006</strain>
        <strain evidence="2 3">DS1016</strain>
    </source>
</reference>
<proteinExistence type="predicted"/>
<name>A0AAW8DBZ9_9MICC</name>
<dbReference type="AlphaFoldDB" id="A0AAW8DBZ9"/>
<evidence type="ECO:0000313" key="3">
    <source>
        <dbReference type="Proteomes" id="UP001230951"/>
    </source>
</evidence>
<protein>
    <submittedName>
        <fullName evidence="1">Uncharacterized protein</fullName>
    </submittedName>
</protein>
<dbReference type="EMBL" id="JAUSRG010000001">
    <property type="protein sequence ID" value="MDP9903137.1"/>
    <property type="molecule type" value="Genomic_DNA"/>
</dbReference>
<dbReference type="RefSeq" id="WP_306958753.1">
    <property type="nucleotide sequence ID" value="NZ_JAUSRG010000001.1"/>
</dbReference>
<dbReference type="EMBL" id="JAUSTF010000002">
    <property type="protein sequence ID" value="MDQ0180210.1"/>
    <property type="molecule type" value="Genomic_DNA"/>
</dbReference>